<keyword evidence="1" id="KW-0805">Transcription regulation</keyword>
<dbReference type="PANTHER" id="PTHR42756">
    <property type="entry name" value="TRANSCRIPTIONAL REGULATOR, MARR"/>
    <property type="match status" value="1"/>
</dbReference>
<keyword evidence="2 5" id="KW-0238">DNA-binding</keyword>
<dbReference type="SUPFAM" id="SSF46785">
    <property type="entry name" value="Winged helix' DNA-binding domain"/>
    <property type="match status" value="1"/>
</dbReference>
<dbReference type="EMBL" id="SGXF01000003">
    <property type="protein sequence ID" value="RZT00605.1"/>
    <property type="molecule type" value="Genomic_DNA"/>
</dbReference>
<dbReference type="Pfam" id="PF01047">
    <property type="entry name" value="MarR"/>
    <property type="match status" value="1"/>
</dbReference>
<reference evidence="5 6" key="1">
    <citation type="submission" date="2019-02" db="EMBL/GenBank/DDBJ databases">
        <title>Genomic Encyclopedia of Type Strains, Phase IV (KMG-IV): sequencing the most valuable type-strain genomes for metagenomic binning, comparative biology and taxonomic classification.</title>
        <authorList>
            <person name="Goeker M."/>
        </authorList>
    </citation>
    <scope>NUCLEOTIDE SEQUENCE [LARGE SCALE GENOMIC DNA]</scope>
    <source>
        <strain evidence="5 6">DSM 29486</strain>
    </source>
</reference>
<dbReference type="GO" id="GO:0003677">
    <property type="term" value="F:DNA binding"/>
    <property type="evidence" value="ECO:0007669"/>
    <property type="project" value="UniProtKB-KW"/>
</dbReference>
<keyword evidence="3" id="KW-0804">Transcription</keyword>
<evidence type="ECO:0000313" key="6">
    <source>
        <dbReference type="Proteomes" id="UP000292927"/>
    </source>
</evidence>
<dbReference type="RefSeq" id="WP_130435210.1">
    <property type="nucleotide sequence ID" value="NZ_SGXF01000003.1"/>
</dbReference>
<accession>A0A4Q7PJ16</accession>
<evidence type="ECO:0000256" key="3">
    <source>
        <dbReference type="ARBA" id="ARBA00023163"/>
    </source>
</evidence>
<dbReference type="PROSITE" id="PS50995">
    <property type="entry name" value="HTH_MARR_2"/>
    <property type="match status" value="1"/>
</dbReference>
<sequence length="144" mass="16449">MEITVDIIKMISHLHRKSQMYLNEKLEPLGLTAGLVPFLMISCDHPGVPQHSFCQFLDMDKSTVAKMLAKLEIQDYVTRRPDPEDSRSVRVYPSPKAKDLYSTLDGLGKAWTLELTKDLTELERTVLMEMLRRASQNASDYFTG</sequence>
<evidence type="ECO:0000259" key="4">
    <source>
        <dbReference type="PROSITE" id="PS50995"/>
    </source>
</evidence>
<proteinExistence type="predicted"/>
<dbReference type="InterPro" id="IPR000835">
    <property type="entry name" value="HTH_MarR-typ"/>
</dbReference>
<keyword evidence="6" id="KW-1185">Reference proteome</keyword>
<evidence type="ECO:0000256" key="2">
    <source>
        <dbReference type="ARBA" id="ARBA00023125"/>
    </source>
</evidence>
<dbReference type="Gene3D" id="1.10.10.10">
    <property type="entry name" value="Winged helix-like DNA-binding domain superfamily/Winged helix DNA-binding domain"/>
    <property type="match status" value="1"/>
</dbReference>
<dbReference type="GO" id="GO:0003700">
    <property type="term" value="F:DNA-binding transcription factor activity"/>
    <property type="evidence" value="ECO:0007669"/>
    <property type="project" value="InterPro"/>
</dbReference>
<dbReference type="AlphaFoldDB" id="A0A4Q7PJ16"/>
<dbReference type="InterPro" id="IPR036390">
    <property type="entry name" value="WH_DNA-bd_sf"/>
</dbReference>
<organism evidence="5 6">
    <name type="scientific">Cuneatibacter caecimuris</name>
    <dbReference type="NCBI Taxonomy" id="1796618"/>
    <lineage>
        <taxon>Bacteria</taxon>
        <taxon>Bacillati</taxon>
        <taxon>Bacillota</taxon>
        <taxon>Clostridia</taxon>
        <taxon>Lachnospirales</taxon>
        <taxon>Lachnospiraceae</taxon>
        <taxon>Cuneatibacter</taxon>
    </lineage>
</organism>
<dbReference type="OrthoDB" id="1853358at2"/>
<feature type="domain" description="HTH marR-type" evidence="4">
    <location>
        <begin position="4"/>
        <end position="136"/>
    </location>
</feature>
<evidence type="ECO:0000313" key="5">
    <source>
        <dbReference type="EMBL" id="RZT00605.1"/>
    </source>
</evidence>
<dbReference type="InterPro" id="IPR036388">
    <property type="entry name" value="WH-like_DNA-bd_sf"/>
</dbReference>
<dbReference type="PANTHER" id="PTHR42756:SF1">
    <property type="entry name" value="TRANSCRIPTIONAL REPRESSOR OF EMRAB OPERON"/>
    <property type="match status" value="1"/>
</dbReference>
<dbReference type="Proteomes" id="UP000292927">
    <property type="component" value="Unassembled WGS sequence"/>
</dbReference>
<evidence type="ECO:0000256" key="1">
    <source>
        <dbReference type="ARBA" id="ARBA00023015"/>
    </source>
</evidence>
<protein>
    <submittedName>
        <fullName evidence="5">DNA-binding MarR family transcriptional regulator</fullName>
    </submittedName>
</protein>
<comment type="caution">
    <text evidence="5">The sequence shown here is derived from an EMBL/GenBank/DDBJ whole genome shotgun (WGS) entry which is preliminary data.</text>
</comment>
<name>A0A4Q7PJ16_9FIRM</name>
<gene>
    <name evidence="5" type="ORF">EV209_1929</name>
</gene>
<dbReference type="SMART" id="SM00347">
    <property type="entry name" value="HTH_MARR"/>
    <property type="match status" value="1"/>
</dbReference>